<comment type="caution">
    <text evidence="2">The sequence shown here is derived from an EMBL/GenBank/DDBJ whole genome shotgun (WGS) entry which is preliminary data.</text>
</comment>
<evidence type="ECO:0000259" key="1">
    <source>
        <dbReference type="Pfam" id="PF03101"/>
    </source>
</evidence>
<protein>
    <submittedName>
        <fullName evidence="2">FAR1-related sequence 7</fullName>
    </submittedName>
</protein>
<organism evidence="2 3">
    <name type="scientific">Striga asiatica</name>
    <name type="common">Asiatic witchweed</name>
    <name type="synonym">Buchnera asiatica</name>
    <dbReference type="NCBI Taxonomy" id="4170"/>
    <lineage>
        <taxon>Eukaryota</taxon>
        <taxon>Viridiplantae</taxon>
        <taxon>Streptophyta</taxon>
        <taxon>Embryophyta</taxon>
        <taxon>Tracheophyta</taxon>
        <taxon>Spermatophyta</taxon>
        <taxon>Magnoliopsida</taxon>
        <taxon>eudicotyledons</taxon>
        <taxon>Gunneridae</taxon>
        <taxon>Pentapetalae</taxon>
        <taxon>asterids</taxon>
        <taxon>lamiids</taxon>
        <taxon>Lamiales</taxon>
        <taxon>Orobanchaceae</taxon>
        <taxon>Buchnereae</taxon>
        <taxon>Striga</taxon>
    </lineage>
</organism>
<dbReference type="PANTHER" id="PTHR46328">
    <property type="entry name" value="FAR-RED IMPAIRED RESPONSIVE (FAR1) FAMILY PROTEIN-RELATED"/>
    <property type="match status" value="1"/>
</dbReference>
<dbReference type="Proteomes" id="UP000325081">
    <property type="component" value="Unassembled WGS sequence"/>
</dbReference>
<feature type="domain" description="FAR1" evidence="1">
    <location>
        <begin position="210"/>
        <end position="266"/>
    </location>
</feature>
<evidence type="ECO:0000313" key="3">
    <source>
        <dbReference type="Proteomes" id="UP000325081"/>
    </source>
</evidence>
<proteinExistence type="predicted"/>
<dbReference type="InterPro" id="IPR004330">
    <property type="entry name" value="FAR1_DNA_bnd_dom"/>
</dbReference>
<dbReference type="Pfam" id="PF03101">
    <property type="entry name" value="FAR1"/>
    <property type="match status" value="2"/>
</dbReference>
<name>A0A5A7QFA8_STRAF</name>
<feature type="domain" description="FAR1" evidence="1">
    <location>
        <begin position="50"/>
        <end position="95"/>
    </location>
</feature>
<dbReference type="EMBL" id="BKCP01006804">
    <property type="protein sequence ID" value="GER43969.1"/>
    <property type="molecule type" value="Genomic_DNA"/>
</dbReference>
<keyword evidence="3" id="KW-1185">Reference proteome</keyword>
<accession>A0A5A7QFA8</accession>
<reference evidence="3" key="1">
    <citation type="journal article" date="2019" name="Curr. Biol.">
        <title>Genome Sequence of Striga asiatica Provides Insight into the Evolution of Plant Parasitism.</title>
        <authorList>
            <person name="Yoshida S."/>
            <person name="Kim S."/>
            <person name="Wafula E.K."/>
            <person name="Tanskanen J."/>
            <person name="Kim Y.M."/>
            <person name="Honaas L."/>
            <person name="Yang Z."/>
            <person name="Spallek T."/>
            <person name="Conn C.E."/>
            <person name="Ichihashi Y."/>
            <person name="Cheong K."/>
            <person name="Cui S."/>
            <person name="Der J.P."/>
            <person name="Gundlach H."/>
            <person name="Jiao Y."/>
            <person name="Hori C."/>
            <person name="Ishida J.K."/>
            <person name="Kasahara H."/>
            <person name="Kiba T."/>
            <person name="Kim M.S."/>
            <person name="Koo N."/>
            <person name="Laohavisit A."/>
            <person name="Lee Y.H."/>
            <person name="Lumba S."/>
            <person name="McCourt P."/>
            <person name="Mortimer J.C."/>
            <person name="Mutuku J.M."/>
            <person name="Nomura T."/>
            <person name="Sasaki-Sekimoto Y."/>
            <person name="Seto Y."/>
            <person name="Wang Y."/>
            <person name="Wakatake T."/>
            <person name="Sakakibara H."/>
            <person name="Demura T."/>
            <person name="Yamaguchi S."/>
            <person name="Yoneyama K."/>
            <person name="Manabe R.I."/>
            <person name="Nelson D.C."/>
            <person name="Schulman A.H."/>
            <person name="Timko M.P."/>
            <person name="dePamphilis C.W."/>
            <person name="Choi D."/>
            <person name="Shirasu K."/>
        </authorList>
    </citation>
    <scope>NUCLEOTIDE SEQUENCE [LARGE SCALE GENOMIC DNA]</scope>
    <source>
        <strain evidence="3">cv. UVA1</strain>
    </source>
</reference>
<gene>
    <name evidence="2" type="ORF">STAS_20851</name>
</gene>
<sequence length="276" mass="31955">MELNESQPAPITHQRISITPGGTKYWIPDCDNTIKPYHGQRFRELHEAVSFYKNYARTVGFNVRNNTLVKARDKTVLWKYVVCSREGYKHHAKVGPKVQGAGHVTRRRVSNRVPYLIPAAEIQKPSPPSPQFHTSDYVRIELDIIEFFDQSSRKSSSDFRILVFCENQAPITHQRISITPGGTKYWILDCDNTIKPYHGQRFRELHEAVSFYKNYARTVGFNVRNNTLVKAHDKTVLWKYVVCPREGYKHHAKVGPKVQGAEHVTRRRVSNRAQVK</sequence>
<dbReference type="AlphaFoldDB" id="A0A5A7QFA8"/>
<evidence type="ECO:0000313" key="2">
    <source>
        <dbReference type="EMBL" id="GER43969.1"/>
    </source>
</evidence>
<dbReference type="OrthoDB" id="688325at2759"/>